<feature type="transmembrane region" description="Helical" evidence="2">
    <location>
        <begin position="123"/>
        <end position="142"/>
    </location>
</feature>
<keyword evidence="2" id="KW-1133">Transmembrane helix</keyword>
<keyword evidence="1" id="KW-0175">Coiled coil</keyword>
<reference evidence="4" key="1">
    <citation type="submission" date="2012-02" db="EMBL/GenBank/DDBJ databases">
        <title>The complete genome of Solitalea canadensis DSM 3403.</title>
        <authorList>
            <consortium name="US DOE Joint Genome Institute (JGI-PGF)"/>
            <person name="Lucas S."/>
            <person name="Copeland A."/>
            <person name="Lapidus A."/>
            <person name="Glavina del Rio T."/>
            <person name="Dalin E."/>
            <person name="Tice H."/>
            <person name="Bruce D."/>
            <person name="Goodwin L."/>
            <person name="Pitluck S."/>
            <person name="Peters L."/>
            <person name="Ovchinnikova G."/>
            <person name="Lu M."/>
            <person name="Kyrpides N."/>
            <person name="Mavromatis K."/>
            <person name="Ivanova N."/>
            <person name="Brettin T."/>
            <person name="Detter J.C."/>
            <person name="Han C."/>
            <person name="Larimer F."/>
            <person name="Land M."/>
            <person name="Hauser L."/>
            <person name="Markowitz V."/>
            <person name="Cheng J.-F."/>
            <person name="Hugenholtz P."/>
            <person name="Woyke T."/>
            <person name="Wu D."/>
            <person name="Spring S."/>
            <person name="Schroeder M."/>
            <person name="Kopitz M."/>
            <person name="Brambilla E."/>
            <person name="Klenk H.-P."/>
            <person name="Eisen J.A."/>
        </authorList>
    </citation>
    <scope>NUCLEOTIDE SEQUENCE</scope>
    <source>
        <strain evidence="4">DSM 3403</strain>
    </source>
</reference>
<protein>
    <recommendedName>
        <fullName evidence="6">tRNA (Guanine-N1)-methyltransferase</fullName>
    </recommendedName>
</protein>
<keyword evidence="3" id="KW-0732">Signal</keyword>
<proteinExistence type="predicted"/>
<evidence type="ECO:0000256" key="2">
    <source>
        <dbReference type="SAM" id="Phobius"/>
    </source>
</evidence>
<dbReference type="KEGG" id="scn:Solca_2719"/>
<sequence length="195" mass="22346">MIFRVLVAGVCLCSSANAESFQSGPNLQSQYTAIVEKANNYQEYKVIKEASLRALWRNANDSLNKEKKNVTTAHVKIAAQQKTISELQNNLTAKNQNLQETQNLIDNLSLMGINISKKSYNTIMWGLVIGLAGALAYFIFINKGFKKEAYYRIHLFEELTEEFKNFKTKANEKEKRLARELQTERNALEEMLSRR</sequence>
<feature type="coiled-coil region" evidence="1">
    <location>
        <begin position="77"/>
        <end position="111"/>
    </location>
</feature>
<evidence type="ECO:0008006" key="6">
    <source>
        <dbReference type="Google" id="ProtNLM"/>
    </source>
</evidence>
<evidence type="ECO:0000313" key="4">
    <source>
        <dbReference type="EMBL" id="AFD07753.1"/>
    </source>
</evidence>
<dbReference type="AlphaFoldDB" id="H8KRW5"/>
<keyword evidence="2" id="KW-0812">Transmembrane</keyword>
<dbReference type="HOGENOM" id="CLU_108467_0_0_10"/>
<feature type="signal peptide" evidence="3">
    <location>
        <begin position="1"/>
        <end position="18"/>
    </location>
</feature>
<gene>
    <name evidence="4" type="ordered locus">Solca_2719</name>
</gene>
<dbReference type="Proteomes" id="UP000007590">
    <property type="component" value="Chromosome"/>
</dbReference>
<dbReference type="STRING" id="929556.Solca_2719"/>
<evidence type="ECO:0000256" key="3">
    <source>
        <dbReference type="SAM" id="SignalP"/>
    </source>
</evidence>
<keyword evidence="2" id="KW-0472">Membrane</keyword>
<feature type="chain" id="PRO_5005683568" description="tRNA (Guanine-N1)-methyltransferase" evidence="3">
    <location>
        <begin position="19"/>
        <end position="195"/>
    </location>
</feature>
<name>H8KRW5_SOLCM</name>
<dbReference type="EMBL" id="CP003349">
    <property type="protein sequence ID" value="AFD07753.1"/>
    <property type="molecule type" value="Genomic_DNA"/>
</dbReference>
<feature type="coiled-coil region" evidence="1">
    <location>
        <begin position="156"/>
        <end position="194"/>
    </location>
</feature>
<evidence type="ECO:0000256" key="1">
    <source>
        <dbReference type="SAM" id="Coils"/>
    </source>
</evidence>
<keyword evidence="5" id="KW-1185">Reference proteome</keyword>
<accession>H8KRW5</accession>
<organism evidence="4 5">
    <name type="scientific">Solitalea canadensis (strain ATCC 29591 / DSM 3403 / JCM 21819 / LMG 8368 / NBRC 15130 / NCIMB 12057 / USAM 9D)</name>
    <name type="common">Flexibacter canadensis</name>
    <dbReference type="NCBI Taxonomy" id="929556"/>
    <lineage>
        <taxon>Bacteria</taxon>
        <taxon>Pseudomonadati</taxon>
        <taxon>Bacteroidota</taxon>
        <taxon>Sphingobacteriia</taxon>
        <taxon>Sphingobacteriales</taxon>
        <taxon>Sphingobacteriaceae</taxon>
        <taxon>Solitalea</taxon>
    </lineage>
</organism>
<evidence type="ECO:0000313" key="5">
    <source>
        <dbReference type="Proteomes" id="UP000007590"/>
    </source>
</evidence>
<dbReference type="eggNOG" id="ENOG502ZC2G">
    <property type="taxonomic scope" value="Bacteria"/>
</dbReference>